<name>A0ABT9NHC3_9ACTO</name>
<dbReference type="InterPro" id="IPR036388">
    <property type="entry name" value="WH-like_DNA-bd_sf"/>
</dbReference>
<dbReference type="RefSeq" id="WP_307682982.1">
    <property type="nucleotide sequence ID" value="NZ_JAUSQX010000001.1"/>
</dbReference>
<keyword evidence="3" id="KW-1185">Reference proteome</keyword>
<feature type="domain" description="Transcription regulator PadR N-terminal" evidence="1">
    <location>
        <begin position="9"/>
        <end position="83"/>
    </location>
</feature>
<comment type="caution">
    <text evidence="2">The sequence shown here is derived from an EMBL/GenBank/DDBJ whole genome shotgun (WGS) entry which is preliminary data.</text>
</comment>
<dbReference type="PANTHER" id="PTHR43252:SF6">
    <property type="entry name" value="NEGATIVE TRANSCRIPTION REGULATOR PADR"/>
    <property type="match status" value="1"/>
</dbReference>
<organism evidence="2 3">
    <name type="scientific">Trueperella bonasi</name>
    <dbReference type="NCBI Taxonomy" id="312286"/>
    <lineage>
        <taxon>Bacteria</taxon>
        <taxon>Bacillati</taxon>
        <taxon>Actinomycetota</taxon>
        <taxon>Actinomycetes</taxon>
        <taxon>Actinomycetales</taxon>
        <taxon>Actinomycetaceae</taxon>
        <taxon>Trueperella</taxon>
    </lineage>
</organism>
<evidence type="ECO:0000313" key="3">
    <source>
        <dbReference type="Proteomes" id="UP001243212"/>
    </source>
</evidence>
<evidence type="ECO:0000313" key="2">
    <source>
        <dbReference type="EMBL" id="MDP9806782.1"/>
    </source>
</evidence>
<evidence type="ECO:0000259" key="1">
    <source>
        <dbReference type="Pfam" id="PF03551"/>
    </source>
</evidence>
<reference evidence="2 3" key="1">
    <citation type="submission" date="2023-07" db="EMBL/GenBank/DDBJ databases">
        <title>Sequencing the genomes of 1000 actinobacteria strains.</title>
        <authorList>
            <person name="Klenk H.-P."/>
        </authorList>
    </citation>
    <scope>NUCLEOTIDE SEQUENCE [LARGE SCALE GENOMIC DNA]</scope>
    <source>
        <strain evidence="2 3">DSM 17163</strain>
    </source>
</reference>
<dbReference type="Proteomes" id="UP001243212">
    <property type="component" value="Unassembled WGS sequence"/>
</dbReference>
<dbReference type="Gene3D" id="1.10.10.10">
    <property type="entry name" value="Winged helix-like DNA-binding domain superfamily/Winged helix DNA-binding domain"/>
    <property type="match status" value="1"/>
</dbReference>
<dbReference type="EMBL" id="JAUSQX010000001">
    <property type="protein sequence ID" value="MDP9806782.1"/>
    <property type="molecule type" value="Genomic_DNA"/>
</dbReference>
<keyword evidence="2" id="KW-0238">DNA-binding</keyword>
<dbReference type="GO" id="GO:0003677">
    <property type="term" value="F:DNA binding"/>
    <property type="evidence" value="ECO:0007669"/>
    <property type="project" value="UniProtKB-KW"/>
</dbReference>
<dbReference type="PANTHER" id="PTHR43252">
    <property type="entry name" value="TRANSCRIPTIONAL REGULATOR YQJI"/>
    <property type="match status" value="1"/>
</dbReference>
<dbReference type="Pfam" id="PF03551">
    <property type="entry name" value="PadR"/>
    <property type="match status" value="1"/>
</dbReference>
<accession>A0ABT9NHC3</accession>
<proteinExistence type="predicted"/>
<sequence length="174" mass="19562">MADPQYAFLGLLSKEPNHGYQLKKLYDHYFAGDKPMLAGQVYSILARLARDAMIFEIADSGESGGPSRTRYALTELGARELDEWLATPEPPAPTLQADLYVKTILALLVNGEAATFLQAQRKAHMQRMRELTARKKGASVADKVLLDYSLFHIEADLRWIDMTASRLNHLKEQL</sequence>
<protein>
    <submittedName>
        <fullName evidence="2">DNA-binding PadR family transcriptional regulator</fullName>
    </submittedName>
</protein>
<dbReference type="SUPFAM" id="SSF46785">
    <property type="entry name" value="Winged helix' DNA-binding domain"/>
    <property type="match status" value="1"/>
</dbReference>
<dbReference type="InterPro" id="IPR036390">
    <property type="entry name" value="WH_DNA-bd_sf"/>
</dbReference>
<gene>
    <name evidence="2" type="ORF">J2S70_001364</name>
</gene>
<dbReference type="InterPro" id="IPR005149">
    <property type="entry name" value="Tscrpt_reg_PadR_N"/>
</dbReference>